<sequence length="786" mass="86189">MIFKNKIAVCTILVLWALQTANVALAQKKTNIKMPERGLCAHRGCMDTHPENTLPAFREAVRLGVQMIEFDIQLTKDSMMVIMHDDAVNRTTNGTGNVSDLTFAQIRALDAGIKKGEKFKGTQVPTFEETLAMMPANVWLNCHLKGDEAVGSRAAAALAKSGRMHQAFLTCSEKAAGAARKIVPGILICNGDNSYRKDTPRYVQATVDMKADFIQLLRHEPGEDRKGPMKSLKDNNVKINYFYAKSPDELGSLYAEGVDFVLVNNVADFMPEAEKVGIKRVVPGYAGVRQPEQKSAQAKTVTAKNKTLIVFFDGLRPDYITQELMPNLYAFRQKASQGKNHHSVFPTVTRVNSASYATGSYPGTHGLLGNSIYFPKVSANKAIGTTYEELVKVRESESGNLLTAVSLGEVLEAAGEKMMVFSSGTTGQAFLQNHKVGKGAIVNHELILPETFREQVLSEIGPMPKGTGDVYIKHKWVADALLHYGLKKDGPLVSAVWFSDPDGAAHRYGIGSEQAVAAISYVDAQFGRILDSLESRGLREKYNILISTDHGFVTHTGKQNLSDLLISSGLKKDKESDDVVISEGAVYVKNHDKERIKKIVATLHHTDWIGAVFTKPEKKGSMKGWAPGTLSFDAIHYNHPARSGDILVAPNWNDDKNDKSYAGTDFSGGVAGHGGSSPYEINIALLADGPDFKDAWTSELPTSNVDIVPTVLALYGLPVPPQMDGRVLAEYFENKPSKTGNAKKEVVQTHVQYPWGTYRLSLELSVLGKYSYVNFTKTERIVKDSR</sequence>
<dbReference type="GO" id="GO:0006629">
    <property type="term" value="P:lipid metabolic process"/>
    <property type="evidence" value="ECO:0007669"/>
    <property type="project" value="InterPro"/>
</dbReference>
<evidence type="ECO:0000259" key="2">
    <source>
        <dbReference type="PROSITE" id="PS51704"/>
    </source>
</evidence>
<name>A0A5M8Q9P1_9BACT</name>
<dbReference type="Gene3D" id="3.20.20.190">
    <property type="entry name" value="Phosphatidylinositol (PI) phosphodiesterase"/>
    <property type="match status" value="1"/>
</dbReference>
<dbReference type="InterPro" id="IPR030395">
    <property type="entry name" value="GP_PDE_dom"/>
</dbReference>
<dbReference type="PROSITE" id="PS51704">
    <property type="entry name" value="GP_PDE"/>
    <property type="match status" value="1"/>
</dbReference>
<dbReference type="SUPFAM" id="SSF53649">
    <property type="entry name" value="Alkaline phosphatase-like"/>
    <property type="match status" value="1"/>
</dbReference>
<evidence type="ECO:0000313" key="3">
    <source>
        <dbReference type="EMBL" id="KAA6432697.1"/>
    </source>
</evidence>
<feature type="domain" description="GP-PDE" evidence="2">
    <location>
        <begin position="37"/>
        <end position="273"/>
    </location>
</feature>
<accession>A0A5M8Q9P1</accession>
<organism evidence="3 4">
    <name type="scientific">Dyadobacter flavalbus</name>
    <dbReference type="NCBI Taxonomy" id="2579942"/>
    <lineage>
        <taxon>Bacteria</taxon>
        <taxon>Pseudomonadati</taxon>
        <taxon>Bacteroidota</taxon>
        <taxon>Cytophagia</taxon>
        <taxon>Cytophagales</taxon>
        <taxon>Spirosomataceae</taxon>
        <taxon>Dyadobacter</taxon>
    </lineage>
</organism>
<dbReference type="AlphaFoldDB" id="A0A5M8Q9P1"/>
<evidence type="ECO:0000256" key="1">
    <source>
        <dbReference type="SAM" id="SignalP"/>
    </source>
</evidence>
<dbReference type="Gene3D" id="3.40.720.10">
    <property type="entry name" value="Alkaline Phosphatase, subunit A"/>
    <property type="match status" value="1"/>
</dbReference>
<feature type="chain" id="PRO_5024294266" description="GP-PDE domain-containing protein" evidence="1">
    <location>
        <begin position="27"/>
        <end position="786"/>
    </location>
</feature>
<dbReference type="OrthoDB" id="9779418at2"/>
<gene>
    <name evidence="3" type="ORF">FEM33_23535</name>
</gene>
<dbReference type="GO" id="GO:0008081">
    <property type="term" value="F:phosphoric diester hydrolase activity"/>
    <property type="evidence" value="ECO:0007669"/>
    <property type="project" value="InterPro"/>
</dbReference>
<comment type="caution">
    <text evidence="3">The sequence shown here is derived from an EMBL/GenBank/DDBJ whole genome shotgun (WGS) entry which is preliminary data.</text>
</comment>
<dbReference type="PANTHER" id="PTHR10151">
    <property type="entry name" value="ECTONUCLEOTIDE PYROPHOSPHATASE/PHOSPHODIESTERASE"/>
    <property type="match status" value="1"/>
</dbReference>
<dbReference type="Pfam" id="PF03009">
    <property type="entry name" value="GDPD"/>
    <property type="match status" value="1"/>
</dbReference>
<dbReference type="SUPFAM" id="SSF51695">
    <property type="entry name" value="PLC-like phosphodiesterases"/>
    <property type="match status" value="1"/>
</dbReference>
<dbReference type="InterPro" id="IPR017850">
    <property type="entry name" value="Alkaline_phosphatase_core_sf"/>
</dbReference>
<keyword evidence="4" id="KW-1185">Reference proteome</keyword>
<dbReference type="RefSeq" id="WP_139014427.1">
    <property type="nucleotide sequence ID" value="NZ_VBSN01000071.1"/>
</dbReference>
<reference evidence="3 4" key="1">
    <citation type="submission" date="2019-05" db="EMBL/GenBank/DDBJ databases">
        <authorList>
            <person name="Qu J.-H."/>
        </authorList>
    </citation>
    <scope>NUCLEOTIDE SEQUENCE [LARGE SCALE GENOMIC DNA]</scope>
    <source>
        <strain evidence="3 4">NS28</strain>
    </source>
</reference>
<dbReference type="Pfam" id="PF01663">
    <property type="entry name" value="Phosphodiest"/>
    <property type="match status" value="1"/>
</dbReference>
<feature type="signal peptide" evidence="1">
    <location>
        <begin position="1"/>
        <end position="26"/>
    </location>
</feature>
<dbReference type="PANTHER" id="PTHR10151:SF120">
    <property type="entry name" value="BIS(5'-ADENOSYL)-TRIPHOSPHATASE"/>
    <property type="match status" value="1"/>
</dbReference>
<evidence type="ECO:0000313" key="4">
    <source>
        <dbReference type="Proteomes" id="UP000323994"/>
    </source>
</evidence>
<dbReference type="Proteomes" id="UP000323994">
    <property type="component" value="Unassembled WGS sequence"/>
</dbReference>
<keyword evidence="1" id="KW-0732">Signal</keyword>
<dbReference type="EMBL" id="VBSN01000071">
    <property type="protein sequence ID" value="KAA6432697.1"/>
    <property type="molecule type" value="Genomic_DNA"/>
</dbReference>
<proteinExistence type="predicted"/>
<dbReference type="InterPro" id="IPR017946">
    <property type="entry name" value="PLC-like_Pdiesterase_TIM-brl"/>
</dbReference>
<protein>
    <recommendedName>
        <fullName evidence="2">GP-PDE domain-containing protein</fullName>
    </recommendedName>
</protein>
<dbReference type="InterPro" id="IPR002591">
    <property type="entry name" value="Phosphodiest/P_Trfase"/>
</dbReference>